<comment type="subcellular location">
    <subcellularLocation>
        <location evidence="1">Endomembrane system</location>
        <topology evidence="1">Multi-pass membrane protein</topology>
    </subcellularLocation>
</comment>
<keyword evidence="5" id="KW-0443">Lipid metabolism</keyword>
<reference evidence="9 10" key="1">
    <citation type="submission" date="2024-08" db="EMBL/GenBank/DDBJ databases">
        <authorList>
            <person name="Cucini C."/>
            <person name="Frati F."/>
        </authorList>
    </citation>
    <scope>NUCLEOTIDE SEQUENCE [LARGE SCALE GENOMIC DNA]</scope>
</reference>
<comment type="caution">
    <text evidence="9">The sequence shown here is derived from an EMBL/GenBank/DDBJ whole genome shotgun (WGS) entry which is preliminary data.</text>
</comment>
<evidence type="ECO:0000256" key="1">
    <source>
        <dbReference type="ARBA" id="ARBA00004127"/>
    </source>
</evidence>
<keyword evidence="4" id="KW-0560">Oxidoreductase</keyword>
<evidence type="ECO:0000313" key="10">
    <source>
        <dbReference type="Proteomes" id="UP001642540"/>
    </source>
</evidence>
<dbReference type="InterPro" id="IPR051689">
    <property type="entry name" value="Sterol_desaturase/TMEM195"/>
</dbReference>
<evidence type="ECO:0000256" key="4">
    <source>
        <dbReference type="ARBA" id="ARBA00023002"/>
    </source>
</evidence>
<evidence type="ECO:0000256" key="5">
    <source>
        <dbReference type="ARBA" id="ARBA00023098"/>
    </source>
</evidence>
<dbReference type="InterPro" id="IPR006694">
    <property type="entry name" value="Fatty_acid_hydroxylase"/>
</dbReference>
<dbReference type="EMBL" id="CAXLJM020000027">
    <property type="protein sequence ID" value="CAL8095153.1"/>
    <property type="molecule type" value="Genomic_DNA"/>
</dbReference>
<dbReference type="Proteomes" id="UP001642540">
    <property type="component" value="Unassembled WGS sequence"/>
</dbReference>
<dbReference type="Pfam" id="PF04116">
    <property type="entry name" value="FA_hydroxylase"/>
    <property type="match status" value="1"/>
</dbReference>
<organism evidence="9 10">
    <name type="scientific">Orchesella dallaii</name>
    <dbReference type="NCBI Taxonomy" id="48710"/>
    <lineage>
        <taxon>Eukaryota</taxon>
        <taxon>Metazoa</taxon>
        <taxon>Ecdysozoa</taxon>
        <taxon>Arthropoda</taxon>
        <taxon>Hexapoda</taxon>
        <taxon>Collembola</taxon>
        <taxon>Entomobryomorpha</taxon>
        <taxon>Entomobryoidea</taxon>
        <taxon>Orchesellidae</taxon>
        <taxon>Orchesellinae</taxon>
        <taxon>Orchesella</taxon>
    </lineage>
</organism>
<keyword evidence="10" id="KW-1185">Reference proteome</keyword>
<keyword evidence="2 7" id="KW-0812">Transmembrane</keyword>
<protein>
    <recommendedName>
        <fullName evidence="8">Fatty acid hydroxylase domain-containing protein</fullName>
    </recommendedName>
</protein>
<dbReference type="PANTHER" id="PTHR21624:SF1">
    <property type="entry name" value="ALKYLGLYCEROL MONOOXYGENASE"/>
    <property type="match status" value="1"/>
</dbReference>
<evidence type="ECO:0000256" key="7">
    <source>
        <dbReference type="SAM" id="Phobius"/>
    </source>
</evidence>
<feature type="transmembrane region" description="Helical" evidence="7">
    <location>
        <begin position="31"/>
        <end position="51"/>
    </location>
</feature>
<evidence type="ECO:0000256" key="2">
    <source>
        <dbReference type="ARBA" id="ARBA00022692"/>
    </source>
</evidence>
<keyword evidence="3 7" id="KW-1133">Transmembrane helix</keyword>
<name>A0ABP1QBS6_9HEXA</name>
<evidence type="ECO:0000313" key="9">
    <source>
        <dbReference type="EMBL" id="CAL8095153.1"/>
    </source>
</evidence>
<proteinExistence type="predicted"/>
<evidence type="ECO:0000256" key="3">
    <source>
        <dbReference type="ARBA" id="ARBA00022989"/>
    </source>
</evidence>
<feature type="domain" description="Fatty acid hydroxylase" evidence="8">
    <location>
        <begin position="3"/>
        <end position="112"/>
    </location>
</feature>
<keyword evidence="6 7" id="KW-0472">Membrane</keyword>
<evidence type="ECO:0000259" key="8">
    <source>
        <dbReference type="Pfam" id="PF04116"/>
    </source>
</evidence>
<accession>A0ABP1QBS6</accession>
<sequence>MNFLWAHHQVHHSSEDYNLTTAVRQPGFQVWFIWAFYIPLALFIPPPIFMIHQQFNLLFQFWIHTEIIESLGPLEWILNTPKHHRIHHGSNRYCLDKNYAGWLIIWDKLFGTFEKEKLGEEIKYGLVEDVKSFNPFWLQIFYVSKTWNRIKEYDSWNDKLGVLFKGPGWSPGKPRLGDLNEVPIYSTKEVYDVKVSAWKNTYVVAHFLVSLLAINFLAESNNVCCTFNIS</sequence>
<dbReference type="PANTHER" id="PTHR21624">
    <property type="entry name" value="STEROL DESATURASE-RELATED PROTEIN"/>
    <property type="match status" value="1"/>
</dbReference>
<gene>
    <name evidence="9" type="ORF">ODALV1_LOCUS8985</name>
</gene>
<evidence type="ECO:0000256" key="6">
    <source>
        <dbReference type="ARBA" id="ARBA00023136"/>
    </source>
</evidence>